<keyword evidence="1" id="KW-0472">Membrane</keyword>
<dbReference type="Proteomes" id="UP000238362">
    <property type="component" value="Unassembled WGS sequence"/>
</dbReference>
<organism evidence="2 3">
    <name type="scientific">Prauserella shujinwangii</name>
    <dbReference type="NCBI Taxonomy" id="1453103"/>
    <lineage>
        <taxon>Bacteria</taxon>
        <taxon>Bacillati</taxon>
        <taxon>Actinomycetota</taxon>
        <taxon>Actinomycetes</taxon>
        <taxon>Pseudonocardiales</taxon>
        <taxon>Pseudonocardiaceae</taxon>
        <taxon>Prauserella</taxon>
    </lineage>
</organism>
<feature type="transmembrane region" description="Helical" evidence="1">
    <location>
        <begin position="6"/>
        <end position="30"/>
    </location>
</feature>
<sequence length="40" mass="4362">MWAGALFGLLLLVVLVAAGLFVLLFVLYVVTYPLLNIRGL</sequence>
<protein>
    <submittedName>
        <fullName evidence="2">Uncharacterized protein</fullName>
    </submittedName>
</protein>
<evidence type="ECO:0000256" key="1">
    <source>
        <dbReference type="SAM" id="Phobius"/>
    </source>
</evidence>
<reference evidence="2 3" key="1">
    <citation type="submission" date="2018-03" db="EMBL/GenBank/DDBJ databases">
        <title>Genomic Encyclopedia of Type Strains, Phase III (KMG-III): the genomes of soil and plant-associated and newly described type strains.</title>
        <authorList>
            <person name="Whitman W."/>
        </authorList>
    </citation>
    <scope>NUCLEOTIDE SEQUENCE [LARGE SCALE GENOMIC DNA]</scope>
    <source>
        <strain evidence="2 3">CGMCC 4.7125</strain>
    </source>
</reference>
<accession>A0A2T0LYC2</accession>
<name>A0A2T0LYC2_9PSEU</name>
<keyword evidence="1" id="KW-0812">Transmembrane</keyword>
<keyword evidence="1" id="KW-1133">Transmembrane helix</keyword>
<comment type="caution">
    <text evidence="2">The sequence shown here is derived from an EMBL/GenBank/DDBJ whole genome shotgun (WGS) entry which is preliminary data.</text>
</comment>
<dbReference type="EMBL" id="PVNH01000003">
    <property type="protein sequence ID" value="PRX49118.1"/>
    <property type="molecule type" value="Genomic_DNA"/>
</dbReference>
<evidence type="ECO:0000313" key="3">
    <source>
        <dbReference type="Proteomes" id="UP000238362"/>
    </source>
</evidence>
<proteinExistence type="predicted"/>
<gene>
    <name evidence="2" type="ORF">B0I33_103151</name>
</gene>
<keyword evidence="3" id="KW-1185">Reference proteome</keyword>
<evidence type="ECO:0000313" key="2">
    <source>
        <dbReference type="EMBL" id="PRX49118.1"/>
    </source>
</evidence>
<dbReference type="AlphaFoldDB" id="A0A2T0LYC2"/>